<dbReference type="EMBL" id="CM004473">
    <property type="protein sequence ID" value="OCT82719.1"/>
    <property type="molecule type" value="Genomic_DNA"/>
</dbReference>
<dbReference type="AlphaFoldDB" id="A0A974CZ54"/>
<name>A0A974CZ54_XENLA</name>
<reference evidence="4" key="1">
    <citation type="journal article" date="2016" name="Nature">
        <title>Genome evolution in the allotetraploid frog Xenopus laevis.</title>
        <authorList>
            <person name="Session A.M."/>
            <person name="Uno Y."/>
            <person name="Kwon T."/>
            <person name="Chapman J.A."/>
            <person name="Toyoda A."/>
            <person name="Takahashi S."/>
            <person name="Fukui A."/>
            <person name="Hikosaka A."/>
            <person name="Suzuki A."/>
            <person name="Kondo M."/>
            <person name="van Heeringen S.J."/>
            <person name="Quigley I."/>
            <person name="Heinz S."/>
            <person name="Ogino H."/>
            <person name="Ochi H."/>
            <person name="Hellsten U."/>
            <person name="Lyons J.B."/>
            <person name="Simakov O."/>
            <person name="Putnam N."/>
            <person name="Stites J."/>
            <person name="Kuroki Y."/>
            <person name="Tanaka T."/>
            <person name="Michiue T."/>
            <person name="Watanabe M."/>
            <person name="Bogdanovic O."/>
            <person name="Lister R."/>
            <person name="Georgiou G."/>
            <person name="Paranjpe S.S."/>
            <person name="van Kruijsbergen I."/>
            <person name="Shu S."/>
            <person name="Carlson J."/>
            <person name="Kinoshita T."/>
            <person name="Ohta Y."/>
            <person name="Mawaribuchi S."/>
            <person name="Jenkins J."/>
            <person name="Grimwood J."/>
            <person name="Schmutz J."/>
            <person name="Mitros T."/>
            <person name="Mozaffari S.V."/>
            <person name="Suzuki Y."/>
            <person name="Haramoto Y."/>
            <person name="Yamamoto T.S."/>
            <person name="Takagi C."/>
            <person name="Heald R."/>
            <person name="Miller K."/>
            <person name="Haudenschild C."/>
            <person name="Kitzman J."/>
            <person name="Nakayama T."/>
            <person name="Izutsu Y."/>
            <person name="Robert J."/>
            <person name="Fortriede J."/>
            <person name="Burns K."/>
            <person name="Lotay V."/>
            <person name="Karimi K."/>
            <person name="Yasuoka Y."/>
            <person name="Dichmann D.S."/>
            <person name="Flajnik M.F."/>
            <person name="Houston D.W."/>
            <person name="Shendure J."/>
            <person name="DuPasquier L."/>
            <person name="Vize P.D."/>
            <person name="Zorn A.M."/>
            <person name="Ito M."/>
            <person name="Marcotte E.M."/>
            <person name="Wallingford J.B."/>
            <person name="Ito Y."/>
            <person name="Asashima M."/>
            <person name="Ueno N."/>
            <person name="Matsuda Y."/>
            <person name="Veenstra G.J."/>
            <person name="Fujiyama A."/>
            <person name="Harland R.M."/>
            <person name="Taira M."/>
            <person name="Rokhsar D.S."/>
        </authorList>
    </citation>
    <scope>NUCLEOTIDE SEQUENCE [LARGE SCALE GENOMIC DNA]</scope>
    <source>
        <strain evidence="4">J</strain>
    </source>
</reference>
<dbReference type="GO" id="GO:0031023">
    <property type="term" value="P:microtubule organizing center organization"/>
    <property type="evidence" value="ECO:0007669"/>
    <property type="project" value="TreeGrafter"/>
</dbReference>
<evidence type="ECO:0000313" key="3">
    <source>
        <dbReference type="EMBL" id="OCT82719.1"/>
    </source>
</evidence>
<gene>
    <name evidence="3" type="ORF">XELAEV_18025249mg</name>
</gene>
<feature type="region of interest" description="Disordered" evidence="1">
    <location>
        <begin position="213"/>
        <end position="286"/>
    </location>
</feature>
<proteinExistence type="predicted"/>
<feature type="domain" description="STIL N-terminal" evidence="2">
    <location>
        <begin position="17"/>
        <end position="218"/>
    </location>
</feature>
<accession>A0A974CZ54</accession>
<evidence type="ECO:0000256" key="1">
    <source>
        <dbReference type="SAM" id="MobiDB-lite"/>
    </source>
</evidence>
<sequence>MSNRILPVNFPPSNCALWDPPPMGDTAGLHFSYYRNPILLVLGKALWLSSRLAKTGRKPFSCFLLGTFSIDEGDELCDLLKYSTQFKEKTDGGGSKVPTAQLPGDFVIPCTIGIGNGSNNVIVHNPEDFTSSFMSLQSHLHCKKALDLSKLLTMRAHITYTENMDNLHFDLHWAAVTIANTFESTPIKPVPIIPTALARNLGSHNNIAHLQGTHKSGFRQSPLPNKLSTSDHGSGVEDEDFSPRPSPRPHPSVQQIQCLLEAQAAESEPSKANFPNNSKQKQAEFVSTEHEIKTSVSIAVSTGSSLFWNPHCPEKDKSVDKQDDSAFCNEFSVAVNTEDASQTTVTSSLGQWTPEIDSGVSIVPPEKFYQDLLSLPTENDDRNVLKATLKQLKNLGVNIDVNTSELKATKADTADSASVLACINLDAVIPRLNYMSFWNIGLSGFVTNGSQLSLSHANKSKQTDSISYNSLLPGTTTEKSIVWLSLISPSNMSFATKKYMKRHGLIESSNSSMDEPDLQNAISFAITPLPIDPIIENKRLFFNDSCKDDNFVTCEAQKRKSADVVSAIGWAHHPVTNKLRNITDEISGKFINVSPLQEDKPVHFLKDLKTKTKLSTGKAQHPEKENMKNMMASLEK</sequence>
<feature type="region of interest" description="Disordered" evidence="1">
    <location>
        <begin position="613"/>
        <end position="636"/>
    </location>
</feature>
<evidence type="ECO:0000313" key="4">
    <source>
        <dbReference type="Proteomes" id="UP000694892"/>
    </source>
</evidence>
<dbReference type="PANTHER" id="PTHR15128:SF0">
    <property type="entry name" value="SCL-INTERRUPTING LOCUS PROTEIN"/>
    <property type="match status" value="1"/>
</dbReference>
<feature type="compositionally biased region" description="Polar residues" evidence="1">
    <location>
        <begin position="218"/>
        <end position="232"/>
    </location>
</feature>
<dbReference type="GO" id="GO:0007224">
    <property type="term" value="P:smoothened signaling pathway"/>
    <property type="evidence" value="ECO:0007669"/>
    <property type="project" value="TreeGrafter"/>
</dbReference>
<protein>
    <recommendedName>
        <fullName evidence="2">STIL N-terminal domain-containing protein</fullName>
    </recommendedName>
</protein>
<dbReference type="GO" id="GO:0071539">
    <property type="term" value="P:protein localization to centrosome"/>
    <property type="evidence" value="ECO:0007669"/>
    <property type="project" value="TreeGrafter"/>
</dbReference>
<dbReference type="GO" id="GO:0007052">
    <property type="term" value="P:mitotic spindle organization"/>
    <property type="evidence" value="ECO:0007669"/>
    <property type="project" value="TreeGrafter"/>
</dbReference>
<dbReference type="Pfam" id="PF26399">
    <property type="entry name" value="PRM_STIL"/>
    <property type="match status" value="1"/>
</dbReference>
<dbReference type="PANTHER" id="PTHR15128">
    <property type="entry name" value="TAL1 SCL INTERRUPTING LOCUS"/>
    <property type="match status" value="1"/>
</dbReference>
<dbReference type="Pfam" id="PF15253">
    <property type="entry name" value="STIL_N"/>
    <property type="match status" value="1"/>
</dbReference>
<dbReference type="InterPro" id="IPR026123">
    <property type="entry name" value="STIL"/>
</dbReference>
<organism evidence="3 4">
    <name type="scientific">Xenopus laevis</name>
    <name type="common">African clawed frog</name>
    <dbReference type="NCBI Taxonomy" id="8355"/>
    <lineage>
        <taxon>Eukaryota</taxon>
        <taxon>Metazoa</taxon>
        <taxon>Chordata</taxon>
        <taxon>Craniata</taxon>
        <taxon>Vertebrata</taxon>
        <taxon>Euteleostomi</taxon>
        <taxon>Amphibia</taxon>
        <taxon>Batrachia</taxon>
        <taxon>Anura</taxon>
        <taxon>Pipoidea</taxon>
        <taxon>Pipidae</taxon>
        <taxon>Xenopodinae</taxon>
        <taxon>Xenopus</taxon>
        <taxon>Xenopus</taxon>
    </lineage>
</organism>
<evidence type="ECO:0000259" key="2">
    <source>
        <dbReference type="Pfam" id="PF15253"/>
    </source>
</evidence>
<dbReference type="Proteomes" id="UP000694892">
    <property type="component" value="Chromosome 4S"/>
</dbReference>
<dbReference type="GO" id="GO:0005815">
    <property type="term" value="C:microtubule organizing center"/>
    <property type="evidence" value="ECO:0007669"/>
    <property type="project" value="TreeGrafter"/>
</dbReference>
<dbReference type="InterPro" id="IPR057731">
    <property type="entry name" value="STIL_N"/>
</dbReference>
<dbReference type="InterPro" id="IPR058559">
    <property type="entry name" value="PRM_STIL"/>
</dbReference>